<dbReference type="GO" id="GO:0006955">
    <property type="term" value="P:immune response"/>
    <property type="evidence" value="ECO:0007669"/>
    <property type="project" value="InterPro"/>
</dbReference>
<dbReference type="AlphaFoldDB" id="A0A091M6I4"/>
<name>A0A091M6I4_CARIC</name>
<dbReference type="Gene3D" id="1.20.1250.10">
    <property type="match status" value="1"/>
</dbReference>
<evidence type="ECO:0000313" key="2">
    <source>
        <dbReference type="Proteomes" id="UP000054116"/>
    </source>
</evidence>
<evidence type="ECO:0008006" key="3">
    <source>
        <dbReference type="Google" id="ProtNLM"/>
    </source>
</evidence>
<evidence type="ECO:0000313" key="1">
    <source>
        <dbReference type="EMBL" id="KFP66239.1"/>
    </source>
</evidence>
<dbReference type="EMBL" id="KK520517">
    <property type="protein sequence ID" value="KFP66239.1"/>
    <property type="molecule type" value="Genomic_DNA"/>
</dbReference>
<feature type="non-terminal residue" evidence="1">
    <location>
        <position position="1"/>
    </location>
</feature>
<sequence length="79" mass="8774">VSCDKMNVTNIFADDKRNDTEILCEATTVAWEGRSCHKQLEGIYLNLRYLVGRKSAAHKTLCPVAAGNTTSLRDFLADL</sequence>
<accession>A0A091M6I4</accession>
<dbReference type="GO" id="GO:0008083">
    <property type="term" value="F:growth factor activity"/>
    <property type="evidence" value="ECO:0007669"/>
    <property type="project" value="InterPro"/>
</dbReference>
<dbReference type="Proteomes" id="UP000054116">
    <property type="component" value="Unassembled WGS sequence"/>
</dbReference>
<protein>
    <recommendedName>
        <fullName evidence="3">Interleukin-4</fullName>
    </recommendedName>
</protein>
<dbReference type="InterPro" id="IPR002354">
    <property type="entry name" value="IL-4"/>
</dbReference>
<organism evidence="1 2">
    <name type="scientific">Cariama cristata</name>
    <name type="common">Red-legged seriema</name>
    <dbReference type="NCBI Taxonomy" id="54380"/>
    <lineage>
        <taxon>Eukaryota</taxon>
        <taxon>Metazoa</taxon>
        <taxon>Chordata</taxon>
        <taxon>Craniata</taxon>
        <taxon>Vertebrata</taxon>
        <taxon>Euteleostomi</taxon>
        <taxon>Archelosauria</taxon>
        <taxon>Archosauria</taxon>
        <taxon>Dinosauria</taxon>
        <taxon>Saurischia</taxon>
        <taxon>Theropoda</taxon>
        <taxon>Coelurosauria</taxon>
        <taxon>Aves</taxon>
        <taxon>Neognathae</taxon>
        <taxon>Neoaves</taxon>
        <taxon>Telluraves</taxon>
        <taxon>Australaves</taxon>
        <taxon>Cariamiformes</taxon>
        <taxon>Cariamidae</taxon>
        <taxon>Cariama</taxon>
    </lineage>
</organism>
<gene>
    <name evidence="1" type="ORF">N322_05949</name>
</gene>
<dbReference type="InterPro" id="IPR009079">
    <property type="entry name" value="4_helix_cytokine-like_core"/>
</dbReference>
<feature type="non-terminal residue" evidence="1">
    <location>
        <position position="79"/>
    </location>
</feature>
<dbReference type="GO" id="GO:0005136">
    <property type="term" value="F:interleukin-4 receptor binding"/>
    <property type="evidence" value="ECO:0007669"/>
    <property type="project" value="InterPro"/>
</dbReference>
<dbReference type="PANTHER" id="PTHR47401:SF1">
    <property type="entry name" value="INTERLEUKIN-4"/>
    <property type="match status" value="1"/>
</dbReference>
<dbReference type="PANTHER" id="PTHR47401">
    <property type="entry name" value="INTERLEUKIN-4"/>
    <property type="match status" value="1"/>
</dbReference>
<proteinExistence type="predicted"/>
<dbReference type="GO" id="GO:0005576">
    <property type="term" value="C:extracellular region"/>
    <property type="evidence" value="ECO:0007669"/>
    <property type="project" value="InterPro"/>
</dbReference>
<dbReference type="Pfam" id="PF00727">
    <property type="entry name" value="IL4"/>
    <property type="match status" value="1"/>
</dbReference>
<reference evidence="1 2" key="1">
    <citation type="submission" date="2014-04" db="EMBL/GenBank/DDBJ databases">
        <title>Genome evolution of avian class.</title>
        <authorList>
            <person name="Zhang G."/>
            <person name="Li C."/>
        </authorList>
    </citation>
    <scope>NUCLEOTIDE SEQUENCE [LARGE SCALE GENOMIC DNA]</scope>
    <source>
        <strain evidence="1">BGI_N322</strain>
    </source>
</reference>
<keyword evidence="2" id="KW-1185">Reference proteome</keyword>
<dbReference type="SUPFAM" id="SSF47266">
    <property type="entry name" value="4-helical cytokines"/>
    <property type="match status" value="1"/>
</dbReference>